<reference evidence="3 4" key="1">
    <citation type="submission" date="2022-03" db="EMBL/GenBank/DDBJ databases">
        <authorList>
            <person name="Jo J.-H."/>
            <person name="Im W.-T."/>
        </authorList>
    </citation>
    <scope>NUCLEOTIDE SEQUENCE [LARGE SCALE GENOMIC DNA]</scope>
    <source>
        <strain evidence="3 4">MA9</strain>
    </source>
</reference>
<dbReference type="InterPro" id="IPR051550">
    <property type="entry name" value="SCF-Subunits/Alg-Epimerases"/>
</dbReference>
<dbReference type="InterPro" id="IPR012334">
    <property type="entry name" value="Pectin_lyas_fold"/>
</dbReference>
<comment type="caution">
    <text evidence="3">The sequence shown here is derived from an EMBL/GenBank/DDBJ whole genome shotgun (WGS) entry which is preliminary data.</text>
</comment>
<dbReference type="InterPro" id="IPR011050">
    <property type="entry name" value="Pectin_lyase_fold/virulence"/>
</dbReference>
<name>A0ABS9UCI5_9BACL</name>
<protein>
    <submittedName>
        <fullName evidence="3">Right-handed parallel beta-helix repeat-containing protein</fullName>
    </submittedName>
</protein>
<dbReference type="InterPro" id="IPR012332">
    <property type="entry name" value="Autotransporter_pectin_lyase_C"/>
</dbReference>
<gene>
    <name evidence="3" type="ORF">LZ480_09130</name>
</gene>
<evidence type="ECO:0000259" key="2">
    <source>
        <dbReference type="Pfam" id="PF13229"/>
    </source>
</evidence>
<dbReference type="PANTHER" id="PTHR22990:SF15">
    <property type="entry name" value="F-BOX ONLY PROTEIN 10"/>
    <property type="match status" value="1"/>
</dbReference>
<sequence>MPIIKVSTSVFSMIKTVERAVQKANYGDEILVAAGKYKESITIQKDVTITAKVAEHVLIEGIVIVPKTKHLTLENITLHPTTQIYVEGSITLTNCVLNGSLSNVLLSLNGGKAHAEKCNFIGAIDVAVVLLNKSYATLDNCYFESNEKTHLLIDNSSIELKNCELLKANHAIWLKNASDAQLDNVKMHHHTGTQLIIQAASTLHMQGCGIEHGEGNGIYASEQSKILINNTVMQHHALPQLWIQNSELQLSNSIIQYGNESGVMLREGAEATITNTSFSFHKIANVQLTLASLLNMTSCQIYSCQGVGMQLKDKSIANFSETIFADNELSQLFLSEQSICTLKDTTIKDGKQVGIFVEKSSSCSVVTSTINNQENTAIIVIDAEIFILDSIIQQNKGNGILSVKGANTTIEGCNFSNNEMPHIAGKEHANVSISHSELFGGKGIFMVDRCQLDVSETTIKDGTGVQVEIVGQTKACIFKSRISGGDSNGIKVMKDATMHIIESQITTHKLPQIIVNDSSVIFKNSELLQGERNGFIIENHAEAFIQDSFISNHMYPQIWIDLDSAVELSATQLTEGHESDIYVQNNSTLHANNCIIQNDKYNFNVQAVNHSKIDLVHTTVENSIGNKFYSENNSQITHTLDELN</sequence>
<keyword evidence="1" id="KW-0677">Repeat</keyword>
<evidence type="ECO:0000313" key="3">
    <source>
        <dbReference type="EMBL" id="MCH7322056.1"/>
    </source>
</evidence>
<dbReference type="EMBL" id="JAKZFC010000002">
    <property type="protein sequence ID" value="MCH7322056.1"/>
    <property type="molecule type" value="Genomic_DNA"/>
</dbReference>
<dbReference type="Proteomes" id="UP001316087">
    <property type="component" value="Unassembled WGS sequence"/>
</dbReference>
<dbReference type="RefSeq" id="WP_241369101.1">
    <property type="nucleotide sequence ID" value="NZ_JAKZFC010000002.1"/>
</dbReference>
<feature type="domain" description="Right handed beta helix" evidence="2">
    <location>
        <begin position="354"/>
        <end position="505"/>
    </location>
</feature>
<evidence type="ECO:0000313" key="4">
    <source>
        <dbReference type="Proteomes" id="UP001316087"/>
    </source>
</evidence>
<dbReference type="InterPro" id="IPR039448">
    <property type="entry name" value="Beta_helix"/>
</dbReference>
<dbReference type="PANTHER" id="PTHR22990">
    <property type="entry name" value="F-BOX ONLY PROTEIN"/>
    <property type="match status" value="1"/>
</dbReference>
<keyword evidence="4" id="KW-1185">Reference proteome</keyword>
<accession>A0ABS9UCI5</accession>
<dbReference type="Gene3D" id="2.160.20.10">
    <property type="entry name" value="Single-stranded right-handed beta-helix, Pectin lyase-like"/>
    <property type="match status" value="2"/>
</dbReference>
<evidence type="ECO:0000256" key="1">
    <source>
        <dbReference type="ARBA" id="ARBA00022737"/>
    </source>
</evidence>
<dbReference type="Gene3D" id="2.160.20.20">
    <property type="match status" value="1"/>
</dbReference>
<dbReference type="Pfam" id="PF13229">
    <property type="entry name" value="Beta_helix"/>
    <property type="match status" value="2"/>
</dbReference>
<proteinExistence type="predicted"/>
<dbReference type="SUPFAM" id="SSF51126">
    <property type="entry name" value="Pectin lyase-like"/>
    <property type="match status" value="2"/>
</dbReference>
<feature type="domain" description="Right handed beta helix" evidence="2">
    <location>
        <begin position="127"/>
        <end position="233"/>
    </location>
</feature>
<organism evidence="3 4">
    <name type="scientific">Solibacillus palustris</name>
    <dbReference type="NCBI Taxonomy" id="2908203"/>
    <lineage>
        <taxon>Bacteria</taxon>
        <taxon>Bacillati</taxon>
        <taxon>Bacillota</taxon>
        <taxon>Bacilli</taxon>
        <taxon>Bacillales</taxon>
        <taxon>Caryophanaceae</taxon>
        <taxon>Solibacillus</taxon>
    </lineage>
</organism>